<dbReference type="AlphaFoldDB" id="A0A2Z4FLS3"/>
<feature type="region of interest" description="Disordered" evidence="1">
    <location>
        <begin position="1"/>
        <end position="56"/>
    </location>
</feature>
<proteinExistence type="predicted"/>
<organism evidence="2 3">
    <name type="scientific">Bradymonas sediminis</name>
    <dbReference type="NCBI Taxonomy" id="1548548"/>
    <lineage>
        <taxon>Bacteria</taxon>
        <taxon>Deltaproteobacteria</taxon>
        <taxon>Bradymonadales</taxon>
        <taxon>Bradymonadaceae</taxon>
        <taxon>Bradymonas</taxon>
    </lineage>
</organism>
<feature type="region of interest" description="Disordered" evidence="1">
    <location>
        <begin position="669"/>
        <end position="701"/>
    </location>
</feature>
<evidence type="ECO:0000313" key="3">
    <source>
        <dbReference type="Proteomes" id="UP000249799"/>
    </source>
</evidence>
<protein>
    <recommendedName>
        <fullName evidence="4">DUF1565 domain-containing protein</fullName>
    </recommendedName>
</protein>
<name>A0A2Z4FLS3_9DELT</name>
<evidence type="ECO:0000256" key="1">
    <source>
        <dbReference type="SAM" id="MobiDB-lite"/>
    </source>
</evidence>
<feature type="compositionally biased region" description="Gly residues" evidence="1">
    <location>
        <begin position="614"/>
        <end position="626"/>
    </location>
</feature>
<sequence>MLVACGDAKVNTSVLGPSSDKDVGESDPDTSNTPDAGGEADVEDPDTSSASQIDYQPCVLGEAAPWDECAEEDIFDFGTVSSHDTVMRRMRIDNLGGAPITITGATIDDPNFEIVALTYTTDDPPTSSEVAFPAELPAGESLFIEVTLKNLNAGQALVFEADSLELEIDTGADTPETVSVELIGDYGTCGTGFANCDDNVGNGCEVNLNADPLHCGTCRNACSDANGEAVCAGGQCGTTCSPGFDSCDSDIATGCETDIQTVDDCGGCGVTCEFDNASAQCSSGTCEFDACATGWMDLNADLSDGCEYECTFQSNHDLPDITTTDANCDGIDGDISRGIFVATTGSDTTGAGTMASPYQSIGYALTVASQVSGLDHLYVAAGEYNTQLILFNGISIYGGYDPSNAWSRDINNVTRIHYTGDSGRKIAMRGENITSPTTLGMLTISTNAVTSDNGNNTALHCVNCSGLILQNNNFIPGDAGDGMFVGPPNPGGGAGGVGGNGRYRNSTRGAGGSGGLSGCGRNGGKGGAGGAAQLGPASWGLAGMSGVSATPGGAGTPGVRKSNYGAIIIPQPGKPGAHGAPATHGQHGSGGSGGQVVNGFWQGVSGGDATDGTHGNGGGGGGGGGCAGRGGKKGSYGGSAFGLFLIDSTGITLSNNTILAGNGGNGGAGTNGSNGSPGASGRPGGIFQGNNLRTTGGAGGNGSSGGNSYGIFTLNSDPNGILPGNNTITAGQPGAGGTSLGNPGANGVAQAF</sequence>
<accession>A0A2Z4FLS3</accession>
<feature type="region of interest" description="Disordered" evidence="1">
    <location>
        <begin position="561"/>
        <end position="626"/>
    </location>
</feature>
<feature type="region of interest" description="Disordered" evidence="1">
    <location>
        <begin position="491"/>
        <end position="517"/>
    </location>
</feature>
<dbReference type="KEGG" id="bsed:DN745_09850"/>
<dbReference type="Proteomes" id="UP000249799">
    <property type="component" value="Chromosome"/>
</dbReference>
<dbReference type="OrthoDB" id="5522667at2"/>
<reference evidence="2 3" key="1">
    <citation type="submission" date="2018-06" db="EMBL/GenBank/DDBJ databases">
        <title>Lujinxingia sediminis gen. nov. sp. nov., a new facultative anaerobic member of the class Deltaproteobacteria, and proposal of Lujinxingaceae fam. nov.</title>
        <authorList>
            <person name="Guo L.-Y."/>
            <person name="Li C.-M."/>
            <person name="Wang S."/>
            <person name="Du Z.-J."/>
        </authorList>
    </citation>
    <scope>NUCLEOTIDE SEQUENCE [LARGE SCALE GENOMIC DNA]</scope>
    <source>
        <strain evidence="2 3">FA350</strain>
    </source>
</reference>
<dbReference type="Gene3D" id="2.60.40.10">
    <property type="entry name" value="Immunoglobulins"/>
    <property type="match status" value="1"/>
</dbReference>
<keyword evidence="3" id="KW-1185">Reference proteome</keyword>
<gene>
    <name evidence="2" type="ORF">DN745_09850</name>
</gene>
<evidence type="ECO:0008006" key="4">
    <source>
        <dbReference type="Google" id="ProtNLM"/>
    </source>
</evidence>
<dbReference type="InterPro" id="IPR013783">
    <property type="entry name" value="Ig-like_fold"/>
</dbReference>
<dbReference type="Gene3D" id="3.30.1910.20">
    <property type="entry name" value="asparaginyl-tRNA synthetase, N-terminal domain"/>
    <property type="match status" value="1"/>
</dbReference>
<evidence type="ECO:0000313" key="2">
    <source>
        <dbReference type="EMBL" id="AWV89624.1"/>
    </source>
</evidence>
<dbReference type="EMBL" id="CP030032">
    <property type="protein sequence ID" value="AWV89624.1"/>
    <property type="molecule type" value="Genomic_DNA"/>
</dbReference>
<feature type="compositionally biased region" description="Gly residues" evidence="1">
    <location>
        <begin position="587"/>
        <end position="596"/>
    </location>
</feature>
<feature type="compositionally biased region" description="Gly residues" evidence="1">
    <location>
        <begin position="491"/>
        <end position="501"/>
    </location>
</feature>